<dbReference type="Proteomes" id="UP001162156">
    <property type="component" value="Unassembled WGS sequence"/>
</dbReference>
<evidence type="ECO:0008006" key="3">
    <source>
        <dbReference type="Google" id="ProtNLM"/>
    </source>
</evidence>
<comment type="caution">
    <text evidence="1">The sequence shown here is derived from an EMBL/GenBank/DDBJ whole genome shotgun (WGS) entry which is preliminary data.</text>
</comment>
<name>A0AAV8ZKE7_9CUCU</name>
<evidence type="ECO:0000313" key="1">
    <source>
        <dbReference type="EMBL" id="KAJ8964026.1"/>
    </source>
</evidence>
<reference evidence="1" key="1">
    <citation type="journal article" date="2023" name="Insect Mol. Biol.">
        <title>Genome sequencing provides insights into the evolution of gene families encoding plant cell wall-degrading enzymes in longhorned beetles.</title>
        <authorList>
            <person name="Shin N.R."/>
            <person name="Okamura Y."/>
            <person name="Kirsch R."/>
            <person name="Pauchet Y."/>
        </authorList>
    </citation>
    <scope>NUCLEOTIDE SEQUENCE</scope>
    <source>
        <strain evidence="1">RBIC_L_NR</strain>
    </source>
</reference>
<protein>
    <recommendedName>
        <fullName evidence="3">DNA-directed RNA polymerase</fullName>
    </recommendedName>
</protein>
<dbReference type="EMBL" id="JANEYF010001453">
    <property type="protein sequence ID" value="KAJ8964026.1"/>
    <property type="molecule type" value="Genomic_DNA"/>
</dbReference>
<evidence type="ECO:0000313" key="2">
    <source>
        <dbReference type="Proteomes" id="UP001162156"/>
    </source>
</evidence>
<gene>
    <name evidence="1" type="ORF">NQ314_005166</name>
</gene>
<dbReference type="AlphaFoldDB" id="A0AAV8ZKE7"/>
<sequence length="131" mass="15140">MYFETPVDHDVLYDNRLYNGKSGYQIDYCDIKADIRRRLLEIEDKEKSRLPEDLVIPLTSQKYDYRNPTDLAENALKRPPMIKAVNNLGQNEQINEILHVTTGDSEYNAKIGKLGDFIVVNQMHGKIDHSS</sequence>
<keyword evidence="2" id="KW-1185">Reference proteome</keyword>
<organism evidence="1 2">
    <name type="scientific">Rhamnusium bicolor</name>
    <dbReference type="NCBI Taxonomy" id="1586634"/>
    <lineage>
        <taxon>Eukaryota</taxon>
        <taxon>Metazoa</taxon>
        <taxon>Ecdysozoa</taxon>
        <taxon>Arthropoda</taxon>
        <taxon>Hexapoda</taxon>
        <taxon>Insecta</taxon>
        <taxon>Pterygota</taxon>
        <taxon>Neoptera</taxon>
        <taxon>Endopterygota</taxon>
        <taxon>Coleoptera</taxon>
        <taxon>Polyphaga</taxon>
        <taxon>Cucujiformia</taxon>
        <taxon>Chrysomeloidea</taxon>
        <taxon>Cerambycidae</taxon>
        <taxon>Lepturinae</taxon>
        <taxon>Rhagiini</taxon>
        <taxon>Rhamnusium</taxon>
    </lineage>
</organism>
<proteinExistence type="predicted"/>
<accession>A0AAV8ZKE7</accession>